<evidence type="ECO:0000313" key="3">
    <source>
        <dbReference type="EMBL" id="CAD8978919.1"/>
    </source>
</evidence>
<dbReference type="SUPFAM" id="SSF47473">
    <property type="entry name" value="EF-hand"/>
    <property type="match status" value="1"/>
</dbReference>
<dbReference type="GO" id="GO:0005509">
    <property type="term" value="F:calcium ion binding"/>
    <property type="evidence" value="ECO:0007669"/>
    <property type="project" value="InterPro"/>
</dbReference>
<dbReference type="Gene3D" id="1.10.238.10">
    <property type="entry name" value="EF-hand"/>
    <property type="match status" value="1"/>
</dbReference>
<dbReference type="AlphaFoldDB" id="A0A6T8PRA0"/>
<evidence type="ECO:0000313" key="2">
    <source>
        <dbReference type="EMBL" id="CAD8759937.1"/>
    </source>
</evidence>
<evidence type="ECO:0000259" key="1">
    <source>
        <dbReference type="PROSITE" id="PS50222"/>
    </source>
</evidence>
<accession>A0A6T8PRA0</accession>
<name>A0A6T8PRA0_HEMAN</name>
<reference evidence="2" key="1">
    <citation type="submission" date="2021-01" db="EMBL/GenBank/DDBJ databases">
        <authorList>
            <person name="Corre E."/>
            <person name="Pelletier E."/>
            <person name="Niang G."/>
            <person name="Scheremetjew M."/>
            <person name="Finn R."/>
            <person name="Kale V."/>
            <person name="Holt S."/>
            <person name="Cochrane G."/>
            <person name="Meng A."/>
            <person name="Brown T."/>
            <person name="Cohen L."/>
        </authorList>
    </citation>
    <scope>NUCLEOTIDE SEQUENCE</scope>
    <source>
        <strain evidence="2">CCMP441</strain>
        <strain evidence="3">CCMP644</strain>
    </source>
</reference>
<feature type="domain" description="EF-hand" evidence="1">
    <location>
        <begin position="24"/>
        <end position="59"/>
    </location>
</feature>
<dbReference type="InterPro" id="IPR002048">
    <property type="entry name" value="EF_hand_dom"/>
</dbReference>
<proteinExistence type="predicted"/>
<dbReference type="InterPro" id="IPR011992">
    <property type="entry name" value="EF-hand-dom_pair"/>
</dbReference>
<dbReference type="EMBL" id="HBFK01043524">
    <property type="protein sequence ID" value="CAD8759937.1"/>
    <property type="molecule type" value="Transcribed_RNA"/>
</dbReference>
<protein>
    <recommendedName>
        <fullName evidence="1">EF-hand domain-containing protein</fullName>
    </recommendedName>
</protein>
<sequence length="159" mass="18572">MAAMKKDEEDDWGANVARHDDEKGLRSQVEAIFRMLDSDHDGYVSAQEASRIGRLLGIAIPERHTAHIKGVSMAQFQGWISSLAKSRDGETEVMRFFTFMKDRKGFITRERLFEWLQANQIQLSHHELDELMDMINSTDDVRGICYDDLRNFYEHYRAR</sequence>
<dbReference type="EMBL" id="HBFX01049789">
    <property type="protein sequence ID" value="CAD8978919.1"/>
    <property type="molecule type" value="Transcribed_RNA"/>
</dbReference>
<dbReference type="PROSITE" id="PS50222">
    <property type="entry name" value="EF_HAND_2"/>
    <property type="match status" value="1"/>
</dbReference>
<gene>
    <name evidence="3" type="ORF">HAND00432_LOCUS29929</name>
    <name evidence="2" type="ORF">HAND1043_LOCUS26451</name>
</gene>
<organism evidence="2">
    <name type="scientific">Hemiselmis andersenii</name>
    <name type="common">Cryptophyte alga</name>
    <dbReference type="NCBI Taxonomy" id="464988"/>
    <lineage>
        <taxon>Eukaryota</taxon>
        <taxon>Cryptophyceae</taxon>
        <taxon>Cryptomonadales</taxon>
        <taxon>Hemiselmidaceae</taxon>
        <taxon>Hemiselmis</taxon>
    </lineage>
</organism>